<evidence type="ECO:0000313" key="2">
    <source>
        <dbReference type="Proteomes" id="UP000887116"/>
    </source>
</evidence>
<reference evidence="1" key="1">
    <citation type="submission" date="2020-07" db="EMBL/GenBank/DDBJ databases">
        <title>Multicomponent nature underlies the extraordinary mechanical properties of spider dragline silk.</title>
        <authorList>
            <person name="Kono N."/>
            <person name="Nakamura H."/>
            <person name="Mori M."/>
            <person name="Yoshida Y."/>
            <person name="Ohtoshi R."/>
            <person name="Malay A.D."/>
            <person name="Moran D.A.P."/>
            <person name="Tomita M."/>
            <person name="Numata K."/>
            <person name="Arakawa K."/>
        </authorList>
    </citation>
    <scope>NUCLEOTIDE SEQUENCE</scope>
</reference>
<dbReference type="OrthoDB" id="6630077at2759"/>
<dbReference type="Proteomes" id="UP000887116">
    <property type="component" value="Unassembled WGS sequence"/>
</dbReference>
<sequence length="105" mass="12294">MELQIRKSVLKIYKKSINLHYSDMRVASRPRRLKTPGSLFQAVLKEIDRLDIPFRIEPLILLINPLQARRILYNLDLISHVSESQHCTADFLDLGMEITTIPLYF</sequence>
<gene>
    <name evidence="1" type="ORF">TNCT_445501</name>
</gene>
<accession>A0A8X6HAB0</accession>
<comment type="caution">
    <text evidence="1">The sequence shown here is derived from an EMBL/GenBank/DDBJ whole genome shotgun (WGS) entry which is preliminary data.</text>
</comment>
<proteinExistence type="predicted"/>
<keyword evidence="2" id="KW-1185">Reference proteome</keyword>
<protein>
    <submittedName>
        <fullName evidence="1">Uncharacterized protein</fullName>
    </submittedName>
</protein>
<dbReference type="EMBL" id="BMAO01000939">
    <property type="protein sequence ID" value="GFQ70172.1"/>
    <property type="molecule type" value="Genomic_DNA"/>
</dbReference>
<organism evidence="1 2">
    <name type="scientific">Trichonephila clavata</name>
    <name type="common">Joro spider</name>
    <name type="synonym">Nephila clavata</name>
    <dbReference type="NCBI Taxonomy" id="2740835"/>
    <lineage>
        <taxon>Eukaryota</taxon>
        <taxon>Metazoa</taxon>
        <taxon>Ecdysozoa</taxon>
        <taxon>Arthropoda</taxon>
        <taxon>Chelicerata</taxon>
        <taxon>Arachnida</taxon>
        <taxon>Araneae</taxon>
        <taxon>Araneomorphae</taxon>
        <taxon>Entelegynae</taxon>
        <taxon>Araneoidea</taxon>
        <taxon>Nephilidae</taxon>
        <taxon>Trichonephila</taxon>
    </lineage>
</organism>
<evidence type="ECO:0000313" key="1">
    <source>
        <dbReference type="EMBL" id="GFQ70172.1"/>
    </source>
</evidence>
<dbReference type="AlphaFoldDB" id="A0A8X6HAB0"/>
<name>A0A8X6HAB0_TRICU</name>